<sequence>MLQLCKVLESLNLNIVTTNFSSFSTRLSTTLFLQADEEERSTLETKIQTAIAAYNDPSCLMNF</sequence>
<dbReference type="GO" id="GO:0080090">
    <property type="term" value="P:regulation of primary metabolic process"/>
    <property type="evidence" value="ECO:0007669"/>
    <property type="project" value="UniProtKB-ARBA"/>
</dbReference>
<proteinExistence type="predicted"/>
<keyword evidence="2" id="KW-0238">DNA-binding</keyword>
<organism evidence="5">
    <name type="scientific">Brassica cretica</name>
    <name type="common">Mustard</name>
    <dbReference type="NCBI Taxonomy" id="69181"/>
    <lineage>
        <taxon>Eukaryota</taxon>
        <taxon>Viridiplantae</taxon>
        <taxon>Streptophyta</taxon>
        <taxon>Embryophyta</taxon>
        <taxon>Tracheophyta</taxon>
        <taxon>Spermatophyta</taxon>
        <taxon>Magnoliopsida</taxon>
        <taxon>eudicotyledons</taxon>
        <taxon>Gunneridae</taxon>
        <taxon>Pentapetalae</taxon>
        <taxon>rosids</taxon>
        <taxon>malvids</taxon>
        <taxon>Brassicales</taxon>
        <taxon>Brassicaceae</taxon>
        <taxon>Brassiceae</taxon>
        <taxon>Brassica</taxon>
    </lineage>
</organism>
<reference evidence="5" key="1">
    <citation type="submission" date="2019-12" db="EMBL/GenBank/DDBJ databases">
        <title>Genome sequencing and annotation of Brassica cretica.</title>
        <authorList>
            <person name="Studholme D.J."/>
            <person name="Sarris P.F."/>
        </authorList>
    </citation>
    <scope>NUCLEOTIDE SEQUENCE</scope>
    <source>
        <strain evidence="5">PFS-102/07</strain>
        <tissue evidence="5">Leaf</tissue>
    </source>
</reference>
<evidence type="ECO:0000259" key="4">
    <source>
        <dbReference type="Pfam" id="PF22754"/>
    </source>
</evidence>
<keyword evidence="3" id="KW-0539">Nucleus</keyword>
<dbReference type="Pfam" id="PF22754">
    <property type="entry name" value="bHLH-TF_ACT-like_plant"/>
    <property type="match status" value="1"/>
</dbReference>
<feature type="domain" description="Plant bHLH transcription factor ACT-like" evidence="4">
    <location>
        <begin position="1"/>
        <end position="52"/>
    </location>
</feature>
<evidence type="ECO:0000256" key="1">
    <source>
        <dbReference type="ARBA" id="ARBA00004123"/>
    </source>
</evidence>
<protein>
    <recommendedName>
        <fullName evidence="4">Plant bHLH transcription factor ACT-like domain-containing protein</fullName>
    </recommendedName>
</protein>
<comment type="caution">
    <text evidence="5">The sequence shown here is derived from an EMBL/GenBank/DDBJ whole genome shotgun (WGS) entry which is preliminary data.</text>
</comment>
<evidence type="ECO:0000256" key="2">
    <source>
        <dbReference type="ARBA" id="ARBA00023125"/>
    </source>
</evidence>
<gene>
    <name evidence="5" type="ORF">F2Q70_00033298</name>
</gene>
<dbReference type="EMBL" id="QGKY02002305">
    <property type="protein sequence ID" value="KAF2531658.1"/>
    <property type="molecule type" value="Genomic_DNA"/>
</dbReference>
<accession>A0A8S9FHJ5</accession>
<dbReference type="GO" id="GO:0005634">
    <property type="term" value="C:nucleus"/>
    <property type="evidence" value="ECO:0007669"/>
    <property type="project" value="UniProtKB-SubCell"/>
</dbReference>
<evidence type="ECO:0000256" key="3">
    <source>
        <dbReference type="ARBA" id="ARBA00023242"/>
    </source>
</evidence>
<evidence type="ECO:0000313" key="5">
    <source>
        <dbReference type="EMBL" id="KAF2531658.1"/>
    </source>
</evidence>
<name>A0A8S9FHJ5_BRACR</name>
<dbReference type="InterPro" id="IPR054502">
    <property type="entry name" value="bHLH-TF_ACT-like_plant"/>
</dbReference>
<dbReference type="AlphaFoldDB" id="A0A8S9FHJ5"/>
<comment type="subcellular location">
    <subcellularLocation>
        <location evidence="1">Nucleus</location>
    </subcellularLocation>
</comment>